<keyword evidence="2" id="KW-1185">Reference proteome</keyword>
<evidence type="ECO:0000313" key="1">
    <source>
        <dbReference type="EMBL" id="KAI4382456.1"/>
    </source>
</evidence>
<accession>A0ACB9RTE2</accession>
<dbReference type="EMBL" id="CM042882">
    <property type="protein sequence ID" value="KAI4382456.1"/>
    <property type="molecule type" value="Genomic_DNA"/>
</dbReference>
<name>A0ACB9RTE2_9MYRT</name>
<proteinExistence type="predicted"/>
<comment type="caution">
    <text evidence="1">The sequence shown here is derived from an EMBL/GenBank/DDBJ whole genome shotgun (WGS) entry which is preliminary data.</text>
</comment>
<sequence length="198" mass="21091">MESRTDVMDLEVATLTAKVGINAQQDQSRSMPQQSSPKPKADAAVGGGGNAGPSFKDVLKGTSAAADTTRPGSSIAANVAPRPCPEEDIPLCPEFGGGGKLLIPPALEDYGASKWRHTLVGFLLGKAAPYPVLRKICMQLWQKKGLVEVGTINKGAIILRFDSEQHLDEIVGKADWHLAGCPLLLRKWQAGVKINEEP</sequence>
<organism evidence="1 2">
    <name type="scientific">Melastoma candidum</name>
    <dbReference type="NCBI Taxonomy" id="119954"/>
    <lineage>
        <taxon>Eukaryota</taxon>
        <taxon>Viridiplantae</taxon>
        <taxon>Streptophyta</taxon>
        <taxon>Embryophyta</taxon>
        <taxon>Tracheophyta</taxon>
        <taxon>Spermatophyta</taxon>
        <taxon>Magnoliopsida</taxon>
        <taxon>eudicotyledons</taxon>
        <taxon>Gunneridae</taxon>
        <taxon>Pentapetalae</taxon>
        <taxon>rosids</taxon>
        <taxon>malvids</taxon>
        <taxon>Myrtales</taxon>
        <taxon>Melastomataceae</taxon>
        <taxon>Melastomatoideae</taxon>
        <taxon>Melastomateae</taxon>
        <taxon>Melastoma</taxon>
    </lineage>
</organism>
<gene>
    <name evidence="1" type="ORF">MLD38_008419</name>
</gene>
<dbReference type="Proteomes" id="UP001057402">
    <property type="component" value="Chromosome 3"/>
</dbReference>
<evidence type="ECO:0000313" key="2">
    <source>
        <dbReference type="Proteomes" id="UP001057402"/>
    </source>
</evidence>
<reference evidence="2" key="1">
    <citation type="journal article" date="2023" name="Front. Plant Sci.">
        <title>Chromosomal-level genome assembly of Melastoma candidum provides insights into trichome evolution.</title>
        <authorList>
            <person name="Zhong Y."/>
            <person name="Wu W."/>
            <person name="Sun C."/>
            <person name="Zou P."/>
            <person name="Liu Y."/>
            <person name="Dai S."/>
            <person name="Zhou R."/>
        </authorList>
    </citation>
    <scope>NUCLEOTIDE SEQUENCE [LARGE SCALE GENOMIC DNA]</scope>
</reference>
<protein>
    <submittedName>
        <fullName evidence="1">Uncharacterized protein</fullName>
    </submittedName>
</protein>